<name>A0A0K2H2Y6_9CORY</name>
<dbReference type="Pfam" id="PF19053">
    <property type="entry name" value="EccD"/>
    <property type="match status" value="1"/>
</dbReference>
<sequence>MQGEIVRVRIDATQAPSEITRLRADVALPTTVPTAALIPDIIRIFGIDIADYPLAQWQLRTSTATGEALPAGSTLAETSVSHGDLLVLSNDPGPTPAPRLYDAADALAENSSGIGIVDGFVGRTTALAATGALSAAMLTLSRTDFVLAAAICFITAVALFAGVRVAITRSAAPATVSALVCQAITVSITCAIALPGIDPFAMFDTWEPSAAAAGTLLAAGIAFFLLRPDHAVFPGYARVFATFGSGSIVAGLTLGCYPLALTLLGSPSRAAAAVVAVATVALLLSPTAAISLAGIRVPRIPAAGEPFDEPSTVETKADAPIRAGWYLDGFTLVLAPAMAVSTIFVLFAAPHGAPLWQLTLGATVAVFAAVHSRGHARILPAAAAALSAVSVLLAIAAHQFGTGNWHVSTAIAVPLLAATLLVAIPSDQISPVTRRIAEFVEAIAIAIVLPLVAVLIGIPELISGAFQ</sequence>
<dbReference type="OrthoDB" id="4408473at2"/>
<keyword evidence="3" id="KW-1003">Cell membrane</keyword>
<dbReference type="InterPro" id="IPR006707">
    <property type="entry name" value="T7SS_EccD"/>
</dbReference>
<dbReference type="EMBL" id="CP006841">
    <property type="protein sequence ID" value="ALA68399.1"/>
    <property type="molecule type" value="Genomic_DNA"/>
</dbReference>
<feature type="transmembrane region" description="Helical" evidence="7">
    <location>
        <begin position="209"/>
        <end position="227"/>
    </location>
</feature>
<dbReference type="Pfam" id="PF08817">
    <property type="entry name" value="YukD"/>
    <property type="match status" value="1"/>
</dbReference>
<dbReference type="GO" id="GO:0005886">
    <property type="term" value="C:plasma membrane"/>
    <property type="evidence" value="ECO:0007669"/>
    <property type="project" value="UniProtKB-SubCell"/>
</dbReference>
<feature type="domain" description="EccD-like transmembrane" evidence="8">
    <location>
        <begin position="124"/>
        <end position="458"/>
    </location>
</feature>
<comment type="similarity">
    <text evidence="2">Belongs to the EccD/Snm4 family.</text>
</comment>
<evidence type="ECO:0000256" key="1">
    <source>
        <dbReference type="ARBA" id="ARBA00004651"/>
    </source>
</evidence>
<evidence type="ECO:0000259" key="8">
    <source>
        <dbReference type="Pfam" id="PF19053"/>
    </source>
</evidence>
<comment type="subcellular location">
    <subcellularLocation>
        <location evidence="1">Cell membrane</location>
        <topology evidence="1">Multi-pass membrane protein</topology>
    </subcellularLocation>
</comment>
<feature type="transmembrane region" description="Helical" evidence="7">
    <location>
        <begin position="174"/>
        <end position="197"/>
    </location>
</feature>
<gene>
    <name evidence="9" type="ORF">CLAC_02175</name>
</gene>
<feature type="transmembrane region" description="Helical" evidence="7">
    <location>
        <begin position="270"/>
        <end position="295"/>
    </location>
</feature>
<feature type="transmembrane region" description="Helical" evidence="7">
    <location>
        <begin position="239"/>
        <end position="264"/>
    </location>
</feature>
<keyword evidence="4 7" id="KW-0812">Transmembrane</keyword>
<dbReference type="AlphaFoldDB" id="A0A0K2H2Y6"/>
<evidence type="ECO:0000256" key="5">
    <source>
        <dbReference type="ARBA" id="ARBA00022989"/>
    </source>
</evidence>
<feature type="transmembrane region" description="Helical" evidence="7">
    <location>
        <begin position="145"/>
        <end position="167"/>
    </location>
</feature>
<dbReference type="Gene3D" id="3.10.20.90">
    <property type="entry name" value="Phosphatidylinositol 3-kinase Catalytic Subunit, Chain A, domain 1"/>
    <property type="match status" value="1"/>
</dbReference>
<feature type="transmembrane region" description="Helical" evidence="7">
    <location>
        <begin position="436"/>
        <end position="458"/>
    </location>
</feature>
<organism evidence="9 10">
    <name type="scientific">Corynebacterium lactis RW2-5</name>
    <dbReference type="NCBI Taxonomy" id="1408189"/>
    <lineage>
        <taxon>Bacteria</taxon>
        <taxon>Bacillati</taxon>
        <taxon>Actinomycetota</taxon>
        <taxon>Actinomycetes</taxon>
        <taxon>Mycobacteriales</taxon>
        <taxon>Corynebacteriaceae</taxon>
        <taxon>Corynebacterium</taxon>
    </lineage>
</organism>
<evidence type="ECO:0000256" key="6">
    <source>
        <dbReference type="ARBA" id="ARBA00023136"/>
    </source>
</evidence>
<proteinExistence type="inferred from homology"/>
<feature type="transmembrane region" description="Helical" evidence="7">
    <location>
        <begin position="378"/>
        <end position="399"/>
    </location>
</feature>
<evidence type="ECO:0000256" key="2">
    <source>
        <dbReference type="ARBA" id="ARBA00006162"/>
    </source>
</evidence>
<dbReference type="NCBIfam" id="TIGR03920">
    <property type="entry name" value="T7SS_EccD"/>
    <property type="match status" value="1"/>
</dbReference>
<keyword evidence="6 7" id="KW-0472">Membrane</keyword>
<dbReference type="InterPro" id="IPR024962">
    <property type="entry name" value="YukD-like"/>
</dbReference>
<evidence type="ECO:0000313" key="10">
    <source>
        <dbReference type="Proteomes" id="UP000058446"/>
    </source>
</evidence>
<dbReference type="PATRIC" id="fig|1408189.4.peg.431"/>
<evidence type="ECO:0000256" key="7">
    <source>
        <dbReference type="SAM" id="Phobius"/>
    </source>
</evidence>
<evidence type="ECO:0000313" key="9">
    <source>
        <dbReference type="EMBL" id="ALA68399.1"/>
    </source>
</evidence>
<feature type="transmembrane region" description="Helical" evidence="7">
    <location>
        <begin position="325"/>
        <end position="349"/>
    </location>
</feature>
<accession>A0A0K2H2Y6</accession>
<dbReference type="RefSeq" id="WP_053411496.1">
    <property type="nucleotide sequence ID" value="NZ_CP006841.1"/>
</dbReference>
<protein>
    <recommendedName>
        <fullName evidence="8">EccD-like transmembrane domain-containing protein</fullName>
    </recommendedName>
</protein>
<evidence type="ECO:0000256" key="4">
    <source>
        <dbReference type="ARBA" id="ARBA00022692"/>
    </source>
</evidence>
<evidence type="ECO:0000256" key="3">
    <source>
        <dbReference type="ARBA" id="ARBA00022475"/>
    </source>
</evidence>
<dbReference type="STRING" id="1408189.CLAC_02175"/>
<reference evidence="9 10" key="1">
    <citation type="submission" date="2013-10" db="EMBL/GenBank/DDBJ databases">
        <title>Complete genome sequence of Corynebacterium lactis DSM 45799(T), isolated from raw cow milk.</title>
        <authorList>
            <person name="Ruckert C."/>
            <person name="Albersmeier A."/>
            <person name="Lipski A."/>
            <person name="Kalinowski J."/>
        </authorList>
    </citation>
    <scope>NUCLEOTIDE SEQUENCE [LARGE SCALE GENOMIC DNA]</scope>
    <source>
        <strain evidence="9 10">RW2-5</strain>
    </source>
</reference>
<dbReference type="Proteomes" id="UP000058446">
    <property type="component" value="Chromosome"/>
</dbReference>
<dbReference type="KEGG" id="clw:CLAC_02175"/>
<feature type="transmembrane region" description="Helical" evidence="7">
    <location>
        <begin position="405"/>
        <end position="424"/>
    </location>
</feature>
<keyword evidence="5 7" id="KW-1133">Transmembrane helix</keyword>
<dbReference type="InterPro" id="IPR044049">
    <property type="entry name" value="EccD_transm"/>
</dbReference>
<feature type="transmembrane region" description="Helical" evidence="7">
    <location>
        <begin position="120"/>
        <end position="139"/>
    </location>
</feature>
<keyword evidence="10" id="KW-1185">Reference proteome</keyword>
<feature type="transmembrane region" description="Helical" evidence="7">
    <location>
        <begin position="355"/>
        <end position="371"/>
    </location>
</feature>